<proteinExistence type="predicted"/>
<dbReference type="Pfam" id="PF14539">
    <property type="entry name" value="DUF4442"/>
    <property type="match status" value="1"/>
</dbReference>
<dbReference type="OrthoDB" id="793353at2"/>
<dbReference type="InterPro" id="IPR029069">
    <property type="entry name" value="HotDog_dom_sf"/>
</dbReference>
<dbReference type="Proteomes" id="UP000295341">
    <property type="component" value="Unassembled WGS sequence"/>
</dbReference>
<dbReference type="AlphaFoldDB" id="A0A4S3JYQ2"/>
<evidence type="ECO:0000313" key="2">
    <source>
        <dbReference type="Proteomes" id="UP000295341"/>
    </source>
</evidence>
<accession>A0A4S3JYQ2</accession>
<gene>
    <name evidence="1" type="ORF">DFR24_4116</name>
</gene>
<dbReference type="SUPFAM" id="SSF54637">
    <property type="entry name" value="Thioesterase/thiol ester dehydrase-isomerase"/>
    <property type="match status" value="1"/>
</dbReference>
<dbReference type="EMBL" id="SOBT01000011">
    <property type="protein sequence ID" value="TDU25671.1"/>
    <property type="molecule type" value="Genomic_DNA"/>
</dbReference>
<protein>
    <submittedName>
        <fullName evidence="1">Acyl-coenzyme A thioesterase PaaI-like protein</fullName>
    </submittedName>
</protein>
<keyword evidence="2" id="KW-1185">Reference proteome</keyword>
<dbReference type="CDD" id="cd03443">
    <property type="entry name" value="PaaI_thioesterase"/>
    <property type="match status" value="1"/>
</dbReference>
<evidence type="ECO:0000313" key="1">
    <source>
        <dbReference type="EMBL" id="TDU25671.1"/>
    </source>
</evidence>
<dbReference type="InterPro" id="IPR027961">
    <property type="entry name" value="DUF4442"/>
</dbReference>
<organism evidence="1 2">
    <name type="scientific">Panacagrimonas perspica</name>
    <dbReference type="NCBI Taxonomy" id="381431"/>
    <lineage>
        <taxon>Bacteria</taxon>
        <taxon>Pseudomonadati</taxon>
        <taxon>Pseudomonadota</taxon>
        <taxon>Gammaproteobacteria</taxon>
        <taxon>Nevskiales</taxon>
        <taxon>Nevskiaceae</taxon>
        <taxon>Panacagrimonas</taxon>
    </lineage>
</organism>
<sequence length="161" mass="17829">MARTPKKNLALETWNRMSKLPLGKSAWSKMIAARAPYFRSISPQMLELRPGYAEAALKKRWGVTNHLGTVHAIAMCNLAEFAGGLVTEVSVPSATHRWIPKGMTVEYLKKAGTDLRGVCDCSPLPAFGAEGFDWPVTVNVKDKQDQVVFRAVITMWVSPKK</sequence>
<reference evidence="1 2" key="1">
    <citation type="submission" date="2019-03" db="EMBL/GenBank/DDBJ databases">
        <title>Genomic Encyclopedia of Type Strains, Phase IV (KMG-IV): sequencing the most valuable type-strain genomes for metagenomic binning, comparative biology and taxonomic classification.</title>
        <authorList>
            <person name="Goeker M."/>
        </authorList>
    </citation>
    <scope>NUCLEOTIDE SEQUENCE [LARGE SCALE GENOMIC DNA]</scope>
    <source>
        <strain evidence="1 2">DSM 26377</strain>
    </source>
</reference>
<name>A0A4S3JYQ2_9GAMM</name>
<dbReference type="Gene3D" id="3.10.129.10">
    <property type="entry name" value="Hotdog Thioesterase"/>
    <property type="match status" value="1"/>
</dbReference>
<dbReference type="RefSeq" id="WP_133883278.1">
    <property type="nucleotide sequence ID" value="NZ_MWIN01000041.1"/>
</dbReference>
<comment type="caution">
    <text evidence="1">The sequence shown here is derived from an EMBL/GenBank/DDBJ whole genome shotgun (WGS) entry which is preliminary data.</text>
</comment>